<evidence type="ECO:0000313" key="2">
    <source>
        <dbReference type="EMBL" id="RIV88942.1"/>
    </source>
</evidence>
<accession>A0A418NWG8</accession>
<dbReference type="RefSeq" id="WP_119584221.1">
    <property type="nucleotide sequence ID" value="NZ_CAWODQ010000001.1"/>
</dbReference>
<name>A0A418NWG8_9SPHN</name>
<gene>
    <name evidence="2" type="ORF">D2V07_01305</name>
</gene>
<sequence>MTDPEKPIDNRILADAVDEVKAMGREGLEHPSSKPVLTGAAIGAVAGGLLPVVTWPVGLIAGAGYMIYKRIRP</sequence>
<keyword evidence="1" id="KW-0472">Membrane</keyword>
<evidence type="ECO:0000313" key="3">
    <source>
        <dbReference type="Proteomes" id="UP000286576"/>
    </source>
</evidence>
<evidence type="ECO:0000256" key="1">
    <source>
        <dbReference type="SAM" id="Phobius"/>
    </source>
</evidence>
<comment type="caution">
    <text evidence="2">The sequence shown here is derived from an EMBL/GenBank/DDBJ whole genome shotgun (WGS) entry which is preliminary data.</text>
</comment>
<dbReference type="AlphaFoldDB" id="A0A418NWG8"/>
<dbReference type="EMBL" id="QXFL01000001">
    <property type="protein sequence ID" value="RIV88942.1"/>
    <property type="molecule type" value="Genomic_DNA"/>
</dbReference>
<feature type="transmembrane region" description="Helical" evidence="1">
    <location>
        <begin position="40"/>
        <end position="68"/>
    </location>
</feature>
<reference evidence="2 3" key="1">
    <citation type="submission" date="2018-08" db="EMBL/GenBank/DDBJ databases">
        <title>Erythrobacter zhengii sp.nov., a bacterium isolated from deep-sea sediment.</title>
        <authorList>
            <person name="Fang C."/>
            <person name="Wu Y.-H."/>
            <person name="Sun C."/>
            <person name="Wang H."/>
            <person name="Cheng H."/>
            <person name="Meng F.-X."/>
            <person name="Wang C.-S."/>
            <person name="Xu X.-W."/>
        </authorList>
    </citation>
    <scope>NUCLEOTIDE SEQUENCE [LARGE SCALE GENOMIC DNA]</scope>
    <source>
        <strain evidence="2 3">V18</strain>
    </source>
</reference>
<dbReference type="OrthoDB" id="7410871at2"/>
<keyword evidence="1" id="KW-0812">Transmembrane</keyword>
<organism evidence="2 3">
    <name type="scientific">Aurantiacibacter zhengii</name>
    <dbReference type="NCBI Taxonomy" id="2307003"/>
    <lineage>
        <taxon>Bacteria</taxon>
        <taxon>Pseudomonadati</taxon>
        <taxon>Pseudomonadota</taxon>
        <taxon>Alphaproteobacteria</taxon>
        <taxon>Sphingomonadales</taxon>
        <taxon>Erythrobacteraceae</taxon>
        <taxon>Aurantiacibacter</taxon>
    </lineage>
</organism>
<proteinExistence type="predicted"/>
<keyword evidence="1" id="KW-1133">Transmembrane helix</keyword>
<keyword evidence="3" id="KW-1185">Reference proteome</keyword>
<protein>
    <submittedName>
        <fullName evidence="2">Uncharacterized protein</fullName>
    </submittedName>
</protein>
<dbReference type="Proteomes" id="UP000286576">
    <property type="component" value="Unassembled WGS sequence"/>
</dbReference>